<reference evidence="3 4" key="1">
    <citation type="submission" date="2019-10" db="EMBL/GenBank/DDBJ databases">
        <title>New species of Slilvanegrellaceae.</title>
        <authorList>
            <person name="Pitt A."/>
            <person name="Hahn M.W."/>
        </authorList>
    </citation>
    <scope>NUCLEOTIDE SEQUENCE [LARGE SCALE GENOMIC DNA]</scope>
    <source>
        <strain evidence="3 4">SP-Ram-0.45-NSY-1</strain>
    </source>
</reference>
<keyword evidence="1" id="KW-0472">Membrane</keyword>
<dbReference type="Gene3D" id="3.30.420.150">
    <property type="entry name" value="Exopolyphosphatase. Domain 2"/>
    <property type="match status" value="1"/>
</dbReference>
<dbReference type="Gene3D" id="3.30.420.40">
    <property type="match status" value="1"/>
</dbReference>
<sequence>METVFYLINIFNLFLLANLIIIIRKFYMILRSVLLGSIFSVILVSCNNKASNNASNQKDEVASDCKNEIRGGFDIGSGSTKLQIASVKVCKNGDITIEKSYFKKNANVQYAQDLKDSKSTKLSDEIIKKGVEAMTKLKEDGLAKLAKECGASCSVTSWRGIMTAAFRDATTNWRDAKKELSKVSDGLVIKRLDQDEEALYGFYPVIKLKGIEPQNSVIWDMGGGSTQITAFDKDFKMSDDFVPTGSYSIKTSIGSSYSKDLKGSDSTFNPIITHETQASNIVNDAIEAEIKKDELKFKDFFLNGKKYYVIGGILSRAIPAIAKGDGYSPDFKVFNYDQIQNASIIKPLSLTNIDTYFNDVKNLDDNKIAKFLVDKKIYSSEDVKDKDTLDRMIATSSNLLLTKLYMENKNLKIENIYPIVIDGSDTLMISPKFEDVKYWNYDNIEKK</sequence>
<evidence type="ECO:0000256" key="1">
    <source>
        <dbReference type="SAM" id="Phobius"/>
    </source>
</evidence>
<dbReference type="InterPro" id="IPR003695">
    <property type="entry name" value="Ppx_GppA_N"/>
</dbReference>
<feature type="transmembrane region" description="Helical" evidence="1">
    <location>
        <begin position="6"/>
        <end position="23"/>
    </location>
</feature>
<dbReference type="PANTHER" id="PTHR30005:SF0">
    <property type="entry name" value="RETROGRADE REGULATION PROTEIN 2"/>
    <property type="match status" value="1"/>
</dbReference>
<dbReference type="EMBL" id="WFLM01000008">
    <property type="protein sequence ID" value="KAB8036065.1"/>
    <property type="molecule type" value="Genomic_DNA"/>
</dbReference>
<keyword evidence="1" id="KW-1133">Transmembrane helix</keyword>
<name>A0A6N6VRU2_9BACT</name>
<feature type="domain" description="Ppx/GppA phosphatase N-terminal" evidence="2">
    <location>
        <begin position="103"/>
        <end position="232"/>
    </location>
</feature>
<gene>
    <name evidence="3" type="ORF">GCL60_16005</name>
</gene>
<keyword evidence="1" id="KW-0812">Transmembrane</keyword>
<dbReference type="AlphaFoldDB" id="A0A6N6VRU2"/>
<dbReference type="InterPro" id="IPR050273">
    <property type="entry name" value="GppA/Ppx_hydrolase"/>
</dbReference>
<accession>A0A6N6VRU2</accession>
<proteinExistence type="predicted"/>
<protein>
    <recommendedName>
        <fullName evidence="2">Ppx/GppA phosphatase N-terminal domain-containing protein</fullName>
    </recommendedName>
</protein>
<dbReference type="Proteomes" id="UP000437748">
    <property type="component" value="Unassembled WGS sequence"/>
</dbReference>
<dbReference type="GO" id="GO:0006357">
    <property type="term" value="P:regulation of transcription by RNA polymerase II"/>
    <property type="evidence" value="ECO:0007669"/>
    <property type="project" value="TreeGrafter"/>
</dbReference>
<dbReference type="PANTHER" id="PTHR30005">
    <property type="entry name" value="EXOPOLYPHOSPHATASE"/>
    <property type="match status" value="1"/>
</dbReference>
<dbReference type="Pfam" id="PF02541">
    <property type="entry name" value="Ppx-GppA"/>
    <property type="match status" value="1"/>
</dbReference>
<comment type="caution">
    <text evidence="3">The sequence shown here is derived from an EMBL/GenBank/DDBJ whole genome shotgun (WGS) entry which is preliminary data.</text>
</comment>
<evidence type="ECO:0000313" key="3">
    <source>
        <dbReference type="EMBL" id="KAB8036065.1"/>
    </source>
</evidence>
<organism evidence="3 4">
    <name type="scientific">Silvanigrella paludirubra</name>
    <dbReference type="NCBI Taxonomy" id="2499159"/>
    <lineage>
        <taxon>Bacteria</taxon>
        <taxon>Pseudomonadati</taxon>
        <taxon>Bdellovibrionota</taxon>
        <taxon>Oligoflexia</taxon>
        <taxon>Silvanigrellales</taxon>
        <taxon>Silvanigrellaceae</taxon>
        <taxon>Silvanigrella</taxon>
    </lineage>
</organism>
<keyword evidence="4" id="KW-1185">Reference proteome</keyword>
<evidence type="ECO:0000313" key="4">
    <source>
        <dbReference type="Proteomes" id="UP000437748"/>
    </source>
</evidence>
<evidence type="ECO:0000259" key="2">
    <source>
        <dbReference type="Pfam" id="PF02541"/>
    </source>
</evidence>